<evidence type="ECO:0000256" key="2">
    <source>
        <dbReference type="SAM" id="Coils"/>
    </source>
</evidence>
<dbReference type="STRING" id="1561998.A0A1I7THT5"/>
<evidence type="ECO:0000256" key="1">
    <source>
        <dbReference type="ARBA" id="ARBA00023054"/>
    </source>
</evidence>
<dbReference type="Proteomes" id="UP000095282">
    <property type="component" value="Unplaced"/>
</dbReference>
<dbReference type="InterPro" id="IPR036277">
    <property type="entry name" value="SMC_hinge_sf"/>
</dbReference>
<dbReference type="Gene3D" id="3.30.70.1620">
    <property type="match status" value="1"/>
</dbReference>
<keyword evidence="5" id="KW-1185">Reference proteome</keyword>
<reference evidence="6" key="1">
    <citation type="submission" date="2016-11" db="UniProtKB">
        <authorList>
            <consortium name="WormBaseParasite"/>
        </authorList>
    </citation>
    <scope>IDENTIFICATION</scope>
</reference>
<dbReference type="InterPro" id="IPR003395">
    <property type="entry name" value="RecF/RecN/SMC_N"/>
</dbReference>
<evidence type="ECO:0000313" key="5">
    <source>
        <dbReference type="Proteomes" id="UP000095282"/>
    </source>
</evidence>
<protein>
    <submittedName>
        <fullName evidence="6">SMC_N domain-containing protein</fullName>
    </submittedName>
</protein>
<keyword evidence="1 2" id="KW-0175">Coiled coil</keyword>
<dbReference type="GO" id="GO:0005524">
    <property type="term" value="F:ATP binding"/>
    <property type="evidence" value="ECO:0007669"/>
    <property type="project" value="InterPro"/>
</dbReference>
<proteinExistence type="predicted"/>
<dbReference type="eggNOG" id="KOG0933">
    <property type="taxonomic scope" value="Eukaryota"/>
</dbReference>
<feature type="region of interest" description="Disordered" evidence="3">
    <location>
        <begin position="578"/>
        <end position="611"/>
    </location>
</feature>
<dbReference type="PANTHER" id="PTHR43977">
    <property type="entry name" value="STRUCTURAL MAINTENANCE OF CHROMOSOMES PROTEIN 3"/>
    <property type="match status" value="1"/>
</dbReference>
<name>A0A1I7THT5_9PELO</name>
<dbReference type="InterPro" id="IPR027417">
    <property type="entry name" value="P-loop_NTPase"/>
</dbReference>
<feature type="compositionally biased region" description="Low complexity" evidence="3">
    <location>
        <begin position="578"/>
        <end position="591"/>
    </location>
</feature>
<dbReference type="AlphaFoldDB" id="A0A1I7THT5"/>
<evidence type="ECO:0000256" key="3">
    <source>
        <dbReference type="SAM" id="MobiDB-lite"/>
    </source>
</evidence>
<feature type="coiled-coil region" evidence="2">
    <location>
        <begin position="353"/>
        <end position="402"/>
    </location>
</feature>
<feature type="domain" description="RecF/RecN/SMC N-terminal" evidence="4">
    <location>
        <begin position="148"/>
        <end position="554"/>
    </location>
</feature>
<evidence type="ECO:0000259" key="4">
    <source>
        <dbReference type="Pfam" id="PF02463"/>
    </source>
</evidence>
<feature type="coiled-coil region" evidence="2">
    <location>
        <begin position="136"/>
        <end position="272"/>
    </location>
</feature>
<dbReference type="WBParaSite" id="Csp11.Scaffold618.g6065.t1">
    <property type="protein sequence ID" value="Csp11.Scaffold618.g6065.t1"/>
    <property type="gene ID" value="Csp11.Scaffold618.g6065"/>
</dbReference>
<accession>A0A1I7THT5</accession>
<sequence>MYPPEINNTFLGAFGHVLVVDSIECAGEIAYNPAIKVRCLSVRGDDVKPNGVMAGGYMENGKTSILMSLQPWHKNNEEARAADVEIADLAQRLASNGRKSEQYKAMRLSLDKLEHSLIMINNNISNSKLGMIQKDVEEQKAIIESATKEIEESSVELGTVQAKVKELESKRSNDKGSKERMKKELSAKLLEAEKRAASHKDKAEKARRAVLQLQASVDELAQNIANDEAELEKKKKECEELEEKLPAAEEACAKAQEEEKGAQDELSRLRQDQRSLATRFSKSSKECDLLRKDENKTKHRIEDREKELLRLESSKKENQKIVHAMLKKSEWLEEEQAHFNKKGGLYDFEGYSFKKGTDEVKNISDDIEKLERSLCMKNISNLDTCEARVLDIKNKRARLQEDFNMLKKTIGVLDNKKVEELNRAHKSVNKDFGTIFNCLLPDATAQLIPPEGKQVTDGLEVKVAFNGVVKDSLHELSGGQRSLVALSLILAMLKFKPAPLYILDEVDAALDLSHTANIGMMIKTHFSENQFIIVSLKQGMFSNADSLFQTSFADGHSSCRMLTGAALLKAKNDTKLAQQAQEMAESEQSAAKKAKKPASKKLARPVEDEDA</sequence>
<evidence type="ECO:0000313" key="6">
    <source>
        <dbReference type="WBParaSite" id="Csp11.Scaffold618.g6065.t1"/>
    </source>
</evidence>
<organism evidence="5 6">
    <name type="scientific">Caenorhabditis tropicalis</name>
    <dbReference type="NCBI Taxonomy" id="1561998"/>
    <lineage>
        <taxon>Eukaryota</taxon>
        <taxon>Metazoa</taxon>
        <taxon>Ecdysozoa</taxon>
        <taxon>Nematoda</taxon>
        <taxon>Chromadorea</taxon>
        <taxon>Rhabditida</taxon>
        <taxon>Rhabditina</taxon>
        <taxon>Rhabditomorpha</taxon>
        <taxon>Rhabditoidea</taxon>
        <taxon>Rhabditidae</taxon>
        <taxon>Peloderinae</taxon>
        <taxon>Caenorhabditis</taxon>
    </lineage>
</organism>
<dbReference type="SUPFAM" id="SSF75553">
    <property type="entry name" value="Smc hinge domain"/>
    <property type="match status" value="1"/>
</dbReference>
<dbReference type="GO" id="GO:0005694">
    <property type="term" value="C:chromosome"/>
    <property type="evidence" value="ECO:0007669"/>
    <property type="project" value="InterPro"/>
</dbReference>
<feature type="compositionally biased region" description="Basic residues" evidence="3">
    <location>
        <begin position="592"/>
        <end position="603"/>
    </location>
</feature>
<dbReference type="Pfam" id="PF02463">
    <property type="entry name" value="SMC_N"/>
    <property type="match status" value="1"/>
</dbReference>
<dbReference type="SUPFAM" id="SSF52540">
    <property type="entry name" value="P-loop containing nucleoside triphosphate hydrolases"/>
    <property type="match status" value="1"/>
</dbReference>
<dbReference type="GO" id="GO:0051276">
    <property type="term" value="P:chromosome organization"/>
    <property type="evidence" value="ECO:0007669"/>
    <property type="project" value="InterPro"/>
</dbReference>
<dbReference type="Gene3D" id="3.40.50.300">
    <property type="entry name" value="P-loop containing nucleotide triphosphate hydrolases"/>
    <property type="match status" value="1"/>
</dbReference>